<keyword evidence="9" id="KW-1185">Reference proteome</keyword>
<feature type="region of interest" description="Disordered" evidence="6">
    <location>
        <begin position="1"/>
        <end position="70"/>
    </location>
</feature>
<feature type="compositionally biased region" description="Low complexity" evidence="6">
    <location>
        <begin position="455"/>
        <end position="513"/>
    </location>
</feature>
<feature type="domain" description="PLD phosphodiesterase" evidence="7">
    <location>
        <begin position="1110"/>
        <end position="1137"/>
    </location>
</feature>
<dbReference type="PANTHER" id="PTHR18896:SF186">
    <property type="entry name" value="PHOSPHOLIPASE D"/>
    <property type="match status" value="1"/>
</dbReference>
<gene>
    <name evidence="8" type="ORF">N7494_011783</name>
</gene>
<feature type="domain" description="PLD phosphodiesterase" evidence="7">
    <location>
        <begin position="276"/>
        <end position="303"/>
    </location>
</feature>
<dbReference type="Proteomes" id="UP001220324">
    <property type="component" value="Unassembled WGS sequence"/>
</dbReference>
<dbReference type="SMART" id="SM00155">
    <property type="entry name" value="PLDc"/>
    <property type="match status" value="2"/>
</dbReference>
<evidence type="ECO:0000256" key="4">
    <source>
        <dbReference type="ARBA" id="ARBA00022963"/>
    </source>
</evidence>
<dbReference type="CDD" id="cd09138">
    <property type="entry name" value="PLDc_vPLD1_2_yPLD_like_1"/>
    <property type="match status" value="1"/>
</dbReference>
<keyword evidence="2" id="KW-0677">Repeat</keyword>
<dbReference type="SUPFAM" id="SSF56024">
    <property type="entry name" value="Phospholipase D/nuclease"/>
    <property type="match status" value="2"/>
</dbReference>
<proteinExistence type="predicted"/>
<dbReference type="Gene3D" id="3.30.870.10">
    <property type="entry name" value="Endonuclease Chain A"/>
    <property type="match status" value="3"/>
</dbReference>
<name>A0AAD6CKA6_9EURO</name>
<evidence type="ECO:0000259" key="7">
    <source>
        <dbReference type="PROSITE" id="PS50035"/>
    </source>
</evidence>
<evidence type="ECO:0000256" key="6">
    <source>
        <dbReference type="SAM" id="MobiDB-lite"/>
    </source>
</evidence>
<organism evidence="8 9">
    <name type="scientific">Penicillium frequentans</name>
    <dbReference type="NCBI Taxonomy" id="3151616"/>
    <lineage>
        <taxon>Eukaryota</taxon>
        <taxon>Fungi</taxon>
        <taxon>Dikarya</taxon>
        <taxon>Ascomycota</taxon>
        <taxon>Pezizomycotina</taxon>
        <taxon>Eurotiomycetes</taxon>
        <taxon>Eurotiomycetidae</taxon>
        <taxon>Eurotiales</taxon>
        <taxon>Aspergillaceae</taxon>
        <taxon>Penicillium</taxon>
    </lineage>
</organism>
<dbReference type="Pfam" id="PF13091">
    <property type="entry name" value="PLDc_2"/>
    <property type="match status" value="1"/>
</dbReference>
<dbReference type="FunFam" id="3.30.870.10:FF:000032">
    <property type="entry name" value="Phospholipase"/>
    <property type="match status" value="1"/>
</dbReference>
<evidence type="ECO:0000313" key="9">
    <source>
        <dbReference type="Proteomes" id="UP001220324"/>
    </source>
</evidence>
<comment type="caution">
    <text evidence="8">The sequence shown here is derived from an EMBL/GenBank/DDBJ whole genome shotgun (WGS) entry which is preliminary data.</text>
</comment>
<feature type="compositionally biased region" description="Pro residues" evidence="6">
    <location>
        <begin position="585"/>
        <end position="595"/>
    </location>
</feature>
<dbReference type="PANTHER" id="PTHR18896">
    <property type="entry name" value="PHOSPHOLIPASE D"/>
    <property type="match status" value="1"/>
</dbReference>
<sequence length="1345" mass="149677">MSQQNDDLAYGHYSDSSRGFSDTSRGLSDTFKKFYKGHQSSSQPGQPAQPYNQAYNQSGSQGYQGQPQKQDKLSGFLGKIQGTVTEYGSEWASKIGNTIDPQAYAQYGHTNPTTEHRFGSFAPPREHNDVKWYVDGASYFWAVSRALENARESIWILDWWLSPELYLRRPPTKNENYRLDRMLQAAAQRGVRVNIIVYKEVTQALTLSSSHTKKALESLHPNIAVFRHPDHLPDGHEVASEIANAFQHLTLDSASLTRMNKENLKGVYGATDEMILYWAHHEKLCLIDGHIAFMGGLDLCFGRWDTNQHAIADVHPEDLNETVFPGQDYNNSRVLDFHNVAQWESNQLDRRVSSRMGWSDISISLHGAAVEDLRRHFVERWNFIYDAKYHSKNDSRYARLALYGRPTSSSGQHQGGQQQSNLYPSGQASPQVQQPSQQYPAQAGGAPTFPPPPNSQGQQSQQNQPSWQAGGTHPSGVQSSVSPQPQQLSQQQQQQPQQPQQPATTPSYQQYQPATYPPNPSQTPQTPGQGQQQQNTQSWQSGKTDYPSQGQSQSPSNTQPPPPAYSSNAPQGHGSTQYSYTGESFPPPPPGPAPSQSPANTPYHPQQQGQASYYPPATSNVSELPAQSADNYAPHGQTQSQQSYYPPQNQASGTQSQTQAQAPYYPGQESHSATRGFDEQHHDSERGFVPQHYQDKFSQYTNPQHSDGERGFVPKRYEEKFNKYVNPLRGQLAGQIHQYQDRLTGYGRPASQSQGHMSCQVVRSCTKWSNGSPLEHSIANAYAAVIKNSLHFVYIENQFFITATGDHQHPVKNTIGAAIVERILRAARAGEKYKIIVVIPSIPCFAGDLHDDETLGTRAIMEFQYNSINRGGNSIMELIAKEGYNPMEYIRFYNLRNYDRINNGNVMAAAEQQSGVNYGDASHQYDQNASAPINYDQQSTPAPTSYGQQNSPAPTNYGQQNSPASTNYGQQSTPASTNYGQQSAPAHANYDQQNTPSSVNYGQQSASAPANYGQQSAPAPTNYGQQNTTSPVNYGQQSAPAPVSAPRSVFDPTAPFQKYQHAAQQDPGNKAPGAGRWDSVSSCYMLGGEDIRNVPWNGHPDAEIDAFVSEELYVHSKVMIADDRVVICGSANLNDRSQLGEHDSEIALVIEDFTPIQSTMNGRPWTASRFASSLRRQLMRKHLGLVPPQDYQRPDANFEPVGVPQQFDFDCPESKIVSDPLSDTLQSLWNSRAHTNTDVFRKVFHAVPDDNVRNWSTYKEFYEYYFHGADREAEGKGEFGRPARYQWGHVVRDNFPPGPDGAKQVKELLSQVKGSLVEMPLMFLGEEDIAKTGLTLNELTEPIYT</sequence>
<dbReference type="PROSITE" id="PS50035">
    <property type="entry name" value="PLD"/>
    <property type="match status" value="2"/>
</dbReference>
<feature type="compositionally biased region" description="Low complexity" evidence="6">
    <location>
        <begin position="408"/>
        <end position="447"/>
    </location>
</feature>
<dbReference type="InterPro" id="IPR015679">
    <property type="entry name" value="PLipase_D_fam"/>
</dbReference>
<dbReference type="EC" id="3.1.4.4" evidence="1"/>
<feature type="compositionally biased region" description="Polar residues" evidence="6">
    <location>
        <begin position="14"/>
        <end position="27"/>
    </location>
</feature>
<dbReference type="InterPro" id="IPR001736">
    <property type="entry name" value="PLipase_D/transphosphatidylase"/>
</dbReference>
<evidence type="ECO:0000256" key="3">
    <source>
        <dbReference type="ARBA" id="ARBA00022801"/>
    </source>
</evidence>
<keyword evidence="3" id="KW-0378">Hydrolase</keyword>
<dbReference type="GO" id="GO:0004630">
    <property type="term" value="F:phospholipase D activity"/>
    <property type="evidence" value="ECO:0007669"/>
    <property type="project" value="UniProtKB-EC"/>
</dbReference>
<evidence type="ECO:0000313" key="8">
    <source>
        <dbReference type="EMBL" id="KAJ5525133.1"/>
    </source>
</evidence>
<feature type="compositionally biased region" description="Polar residues" evidence="6">
    <location>
        <begin position="603"/>
        <end position="622"/>
    </location>
</feature>
<feature type="compositionally biased region" description="Low complexity" evidence="6">
    <location>
        <begin position="637"/>
        <end position="662"/>
    </location>
</feature>
<feature type="compositionally biased region" description="Polar residues" evidence="6">
    <location>
        <begin position="565"/>
        <end position="582"/>
    </location>
</feature>
<evidence type="ECO:0000256" key="1">
    <source>
        <dbReference type="ARBA" id="ARBA00012027"/>
    </source>
</evidence>
<feature type="region of interest" description="Disordered" evidence="6">
    <location>
        <begin position="405"/>
        <end position="683"/>
    </location>
</feature>
<dbReference type="InterPro" id="IPR025202">
    <property type="entry name" value="PLD-like_dom"/>
</dbReference>
<feature type="compositionally biased region" description="Low complexity" evidence="6">
    <location>
        <begin position="522"/>
        <end position="557"/>
    </location>
</feature>
<dbReference type="CDD" id="cd09141">
    <property type="entry name" value="PLDc_vPLD1_2_yPLD_like_2"/>
    <property type="match status" value="1"/>
</dbReference>
<reference evidence="8 9" key="1">
    <citation type="journal article" date="2023" name="IMA Fungus">
        <title>Comparative genomic study of the Penicillium genus elucidates a diverse pangenome and 15 lateral gene transfer events.</title>
        <authorList>
            <person name="Petersen C."/>
            <person name="Sorensen T."/>
            <person name="Nielsen M.R."/>
            <person name="Sondergaard T.E."/>
            <person name="Sorensen J.L."/>
            <person name="Fitzpatrick D.A."/>
            <person name="Frisvad J.C."/>
            <person name="Nielsen K.L."/>
        </authorList>
    </citation>
    <scope>NUCLEOTIDE SEQUENCE [LARGE SCALE GENOMIC DNA]</scope>
    <source>
        <strain evidence="8 9">IBT 35679</strain>
    </source>
</reference>
<dbReference type="EMBL" id="JAQIZZ010000008">
    <property type="protein sequence ID" value="KAJ5525133.1"/>
    <property type="molecule type" value="Genomic_DNA"/>
</dbReference>
<keyword evidence="4" id="KW-0442">Lipid degradation</keyword>
<feature type="compositionally biased region" description="Low complexity" evidence="6">
    <location>
        <begin position="39"/>
        <end position="68"/>
    </location>
</feature>
<evidence type="ECO:0000256" key="5">
    <source>
        <dbReference type="ARBA" id="ARBA00023098"/>
    </source>
</evidence>
<dbReference type="GO" id="GO:0009395">
    <property type="term" value="P:phospholipid catabolic process"/>
    <property type="evidence" value="ECO:0007669"/>
    <property type="project" value="TreeGrafter"/>
</dbReference>
<evidence type="ECO:0000256" key="2">
    <source>
        <dbReference type="ARBA" id="ARBA00022737"/>
    </source>
</evidence>
<keyword evidence="5" id="KW-0443">Lipid metabolism</keyword>
<feature type="compositionally biased region" description="Polar residues" evidence="6">
    <location>
        <begin position="933"/>
        <end position="1039"/>
    </location>
</feature>
<feature type="region of interest" description="Disordered" evidence="6">
    <location>
        <begin position="933"/>
        <end position="1051"/>
    </location>
</feature>
<accession>A0AAD6CKA6</accession>
<protein>
    <recommendedName>
        <fullName evidence="1">phospholipase D</fullName>
        <ecNumber evidence="1">3.1.4.4</ecNumber>
    </recommendedName>
</protein>